<evidence type="ECO:0000313" key="2">
    <source>
        <dbReference type="EMBL" id="MDR6222138.1"/>
    </source>
</evidence>
<dbReference type="InterPro" id="IPR055712">
    <property type="entry name" value="DUF7288"/>
</dbReference>
<keyword evidence="1" id="KW-0472">Membrane</keyword>
<evidence type="ECO:0000256" key="1">
    <source>
        <dbReference type="SAM" id="Phobius"/>
    </source>
</evidence>
<name>A0AA90TXX1_9EURY</name>
<proteinExistence type="predicted"/>
<feature type="transmembrane region" description="Helical" evidence="1">
    <location>
        <begin position="7"/>
        <end position="27"/>
    </location>
</feature>
<keyword evidence="1" id="KW-0812">Transmembrane</keyword>
<organism evidence="2 3">
    <name type="scientific">Methanococcoides alaskense</name>
    <dbReference type="NCBI Taxonomy" id="325778"/>
    <lineage>
        <taxon>Archaea</taxon>
        <taxon>Methanobacteriati</taxon>
        <taxon>Methanobacteriota</taxon>
        <taxon>Stenosarchaea group</taxon>
        <taxon>Methanomicrobia</taxon>
        <taxon>Methanosarcinales</taxon>
        <taxon>Methanosarcinaceae</taxon>
        <taxon>Methanococcoides</taxon>
    </lineage>
</organism>
<dbReference type="RefSeq" id="WP_270096076.1">
    <property type="nucleotide sequence ID" value="NZ_JAQFFK010000003.1"/>
</dbReference>
<keyword evidence="1" id="KW-1133">Transmembrane helix</keyword>
<comment type="caution">
    <text evidence="2">The sequence shown here is derived from an EMBL/GenBank/DDBJ whole genome shotgun (WGS) entry which is preliminary data.</text>
</comment>
<dbReference type="Proteomes" id="UP001185015">
    <property type="component" value="Unassembled WGS sequence"/>
</dbReference>
<protein>
    <submittedName>
        <fullName evidence="2">Uncharacterized protein</fullName>
    </submittedName>
</protein>
<dbReference type="AlphaFoldDB" id="A0AA90TXX1"/>
<evidence type="ECO:0000313" key="3">
    <source>
        <dbReference type="Proteomes" id="UP001185015"/>
    </source>
</evidence>
<dbReference type="EMBL" id="JAVDQI010000001">
    <property type="protein sequence ID" value="MDR6222138.1"/>
    <property type="molecule type" value="Genomic_DNA"/>
</dbReference>
<gene>
    <name evidence="2" type="ORF">J2750_000570</name>
</gene>
<accession>A0AA90TXX1</accession>
<sequence>MNDKAQLYTLEGLMAAVLITITVLAVAQSSVVITPQTDNFLEVQMKQKINDALVILDVTPDTTIENNLTECVASWNTSTEASYGKDQLVALDKQLAIMLPDLMYNVEFAYVENNSVVVKNTVFNGAPTENSITANRLVTLSNSTVNSYGGTWVVADDELKVVEVRLTAWHV</sequence>
<keyword evidence="3" id="KW-1185">Reference proteome</keyword>
<reference evidence="2 3" key="1">
    <citation type="submission" date="2023-07" db="EMBL/GenBank/DDBJ databases">
        <title>Genomic Encyclopedia of Type Strains, Phase IV (KMG-IV): sequencing the most valuable type-strain genomes for metagenomic binning, comparative biology and taxonomic classification.</title>
        <authorList>
            <person name="Goeker M."/>
        </authorList>
    </citation>
    <scope>NUCLEOTIDE SEQUENCE [LARGE SCALE GENOMIC DNA]</scope>
    <source>
        <strain evidence="2 3">DSM 17273</strain>
    </source>
</reference>
<dbReference type="Pfam" id="PF23959">
    <property type="entry name" value="DUF7288"/>
    <property type="match status" value="1"/>
</dbReference>